<organism evidence="6 7">
    <name type="scientific">Thermococcus litoralis (strain ATCC 51850 / DSM 5473 / JCM 8560 / NS-C)</name>
    <dbReference type="NCBI Taxonomy" id="523849"/>
    <lineage>
        <taxon>Archaea</taxon>
        <taxon>Methanobacteriati</taxon>
        <taxon>Methanobacteriota</taxon>
        <taxon>Thermococci</taxon>
        <taxon>Thermococcales</taxon>
        <taxon>Thermococcaceae</taxon>
        <taxon>Thermococcus</taxon>
    </lineage>
</organism>
<dbReference type="PaxDb" id="523849-OCC_07026"/>
<protein>
    <recommendedName>
        <fullName evidence="5">Probable membrane transporter protein</fullName>
    </recommendedName>
</protein>
<feature type="transmembrane region" description="Helical" evidence="5">
    <location>
        <begin position="7"/>
        <end position="30"/>
    </location>
</feature>
<evidence type="ECO:0000313" key="7">
    <source>
        <dbReference type="Proteomes" id="UP000015502"/>
    </source>
</evidence>
<name>H3ZM76_THELN</name>
<dbReference type="AlphaFoldDB" id="H3ZM76"/>
<dbReference type="KEGG" id="tlt:OCC_07026"/>
<keyword evidence="7" id="KW-1185">Reference proteome</keyword>
<dbReference type="Proteomes" id="UP000015502">
    <property type="component" value="Chromosome"/>
</dbReference>
<dbReference type="Pfam" id="PF01925">
    <property type="entry name" value="TauE"/>
    <property type="match status" value="1"/>
</dbReference>
<comment type="subcellular location">
    <subcellularLocation>
        <location evidence="5">Cell membrane</location>
        <topology evidence="5">Multi-pass membrane protein</topology>
    </subcellularLocation>
    <subcellularLocation>
        <location evidence="1">Membrane</location>
        <topology evidence="1">Multi-pass membrane protein</topology>
    </subcellularLocation>
</comment>
<dbReference type="HOGENOM" id="CLU_045498_5_3_2"/>
<dbReference type="RefSeq" id="WP_004067767.1">
    <property type="nucleotide sequence ID" value="NC_022084.1"/>
</dbReference>
<feature type="transmembrane region" description="Helical" evidence="5">
    <location>
        <begin position="136"/>
        <end position="164"/>
    </location>
</feature>
<dbReference type="STRING" id="523849.OCC_07026"/>
<feature type="transmembrane region" description="Helical" evidence="5">
    <location>
        <begin position="170"/>
        <end position="189"/>
    </location>
</feature>
<keyword evidence="3 5" id="KW-1133">Transmembrane helix</keyword>
<comment type="similarity">
    <text evidence="5">Belongs to the 4-toluene sulfonate uptake permease (TSUP) (TC 2.A.102) family.</text>
</comment>
<dbReference type="GeneID" id="16549210"/>
<keyword evidence="4 5" id="KW-0472">Membrane</keyword>
<dbReference type="EMBL" id="CP006670">
    <property type="protein sequence ID" value="EHR79020.1"/>
    <property type="molecule type" value="Genomic_DNA"/>
</dbReference>
<keyword evidence="5" id="KW-1003">Cell membrane</keyword>
<evidence type="ECO:0000256" key="4">
    <source>
        <dbReference type="ARBA" id="ARBA00023136"/>
    </source>
</evidence>
<dbReference type="InterPro" id="IPR002781">
    <property type="entry name" value="TM_pro_TauE-like"/>
</dbReference>
<evidence type="ECO:0000256" key="2">
    <source>
        <dbReference type="ARBA" id="ARBA00022692"/>
    </source>
</evidence>
<feature type="transmembrane region" description="Helical" evidence="5">
    <location>
        <begin position="36"/>
        <end position="56"/>
    </location>
</feature>
<dbReference type="PANTHER" id="PTHR43483:SF3">
    <property type="entry name" value="MEMBRANE TRANSPORTER PROTEIN HI_0806-RELATED"/>
    <property type="match status" value="1"/>
</dbReference>
<evidence type="ECO:0000256" key="1">
    <source>
        <dbReference type="ARBA" id="ARBA00004141"/>
    </source>
</evidence>
<dbReference type="GO" id="GO:0005886">
    <property type="term" value="C:plasma membrane"/>
    <property type="evidence" value="ECO:0007669"/>
    <property type="project" value="UniProtKB-SubCell"/>
</dbReference>
<keyword evidence="2 5" id="KW-0812">Transmembrane</keyword>
<dbReference type="OrthoDB" id="100909at2157"/>
<evidence type="ECO:0000256" key="3">
    <source>
        <dbReference type="ARBA" id="ARBA00022989"/>
    </source>
</evidence>
<feature type="transmembrane region" description="Helical" evidence="5">
    <location>
        <begin position="196"/>
        <end position="215"/>
    </location>
</feature>
<feature type="transmembrane region" description="Helical" evidence="5">
    <location>
        <begin position="68"/>
        <end position="91"/>
    </location>
</feature>
<accession>H3ZM76</accession>
<sequence length="244" mass="25999">MIEYLVDFIIGFAIGTIAGLFGVGGGFLIVPTLTFIGLPIHTAIGTSLACIAISSLASAYTHIKKRKVLFKVVVIKEAFSMPAALIGAHVTTFLHESLLRGMFSMLLFYLAYKMATTPSKPHHGESLKINYKNVPIVGVLSGFVSGLLGISGGILNVPLFHVLVDIPVRYSIGTSSVALFFTALAGTYGHLKAGNVNIETALLLAPGLVIGAYLGARSAHTLHPEKLKRWFALILILIGVKMLI</sequence>
<dbReference type="PANTHER" id="PTHR43483">
    <property type="entry name" value="MEMBRANE TRANSPORTER PROTEIN HI_0806-RELATED"/>
    <property type="match status" value="1"/>
</dbReference>
<evidence type="ECO:0000313" key="6">
    <source>
        <dbReference type="EMBL" id="EHR79020.1"/>
    </source>
</evidence>
<gene>
    <name evidence="6" type="ORF">OCC_07026</name>
</gene>
<evidence type="ECO:0000256" key="5">
    <source>
        <dbReference type="RuleBase" id="RU363041"/>
    </source>
</evidence>
<reference evidence="6 7" key="1">
    <citation type="journal article" date="2012" name="J. Bacteriol.">
        <title>Genome sequence of the model hyperthermophilic archaeon Thermococcus litoralis NS-C.</title>
        <authorList>
            <person name="Gardner A.F."/>
            <person name="Kumar S."/>
            <person name="Perler F.B."/>
        </authorList>
    </citation>
    <scope>NUCLEOTIDE SEQUENCE [LARGE SCALE GENOMIC DNA]</scope>
    <source>
        <strain evidence="7">ATCC 51850 / DSM 5473 / JCM 8560 / NS-C</strain>
    </source>
</reference>
<proteinExistence type="inferred from homology"/>